<evidence type="ECO:0000313" key="1">
    <source>
        <dbReference type="EMBL" id="QND71950.1"/>
    </source>
</evidence>
<sequence>MAENKKALPKGRRPAPAPGKRYFLATMDEVLIKDLKVAAIEEDKSASECLEKATREWLARRQPKAREKTKKD</sequence>
<organism evidence="1 2">
    <name type="scientific">Tardiphaga robiniae</name>
    <dbReference type="NCBI Taxonomy" id="943830"/>
    <lineage>
        <taxon>Bacteria</taxon>
        <taxon>Pseudomonadati</taxon>
        <taxon>Pseudomonadota</taxon>
        <taxon>Alphaproteobacteria</taxon>
        <taxon>Hyphomicrobiales</taxon>
        <taxon>Nitrobacteraceae</taxon>
        <taxon>Tardiphaga</taxon>
    </lineage>
</organism>
<dbReference type="Gene3D" id="1.10.1220.10">
    <property type="entry name" value="Met repressor-like"/>
    <property type="match status" value="1"/>
</dbReference>
<evidence type="ECO:0000313" key="2">
    <source>
        <dbReference type="Proteomes" id="UP000515291"/>
    </source>
</evidence>
<dbReference type="RefSeq" id="WP_184518069.1">
    <property type="nucleotide sequence ID" value="NZ_CP050292.1"/>
</dbReference>
<dbReference type="AlphaFoldDB" id="A0A7G6TYW8"/>
<dbReference type="EMBL" id="CP050292">
    <property type="protein sequence ID" value="QND71950.1"/>
    <property type="molecule type" value="Genomic_DNA"/>
</dbReference>
<dbReference type="Proteomes" id="UP000515291">
    <property type="component" value="Chromosome"/>
</dbReference>
<proteinExistence type="predicted"/>
<dbReference type="KEGG" id="trb:HB776_12455"/>
<gene>
    <name evidence="1" type="ORF">HB776_12455</name>
</gene>
<dbReference type="InterPro" id="IPR013321">
    <property type="entry name" value="Arc_rbn_hlx_hlx"/>
</dbReference>
<accession>A0A7G6TYW8</accession>
<dbReference type="GO" id="GO:0006355">
    <property type="term" value="P:regulation of DNA-templated transcription"/>
    <property type="evidence" value="ECO:0007669"/>
    <property type="project" value="InterPro"/>
</dbReference>
<reference evidence="2" key="1">
    <citation type="journal article" date="2020" name="Mol. Plant Microbe">
        <title>Rhizobial microsymbionts of the narrowly endemic Oxytropis species growing in Kamchatka are characterized by significant genetic diversity and possess a set of genes that are associated with T3SS and T6SS secretion systems and can affect the development of symbiosis.</title>
        <authorList>
            <person name="Safronova V."/>
            <person name="Guro P."/>
            <person name="Sazanova A."/>
            <person name="Kuznetsova I."/>
            <person name="Belimov A."/>
            <person name="Yakubov V."/>
            <person name="Chirak E."/>
            <person name="Afonin A."/>
            <person name="Gogolev Y."/>
            <person name="Andronov E."/>
            <person name="Tikhonovich I."/>
        </authorList>
    </citation>
    <scope>NUCLEOTIDE SEQUENCE [LARGE SCALE GENOMIC DNA]</scope>
    <source>
        <strain evidence="2">581</strain>
    </source>
</reference>
<protein>
    <submittedName>
        <fullName evidence="1">Uncharacterized protein</fullName>
    </submittedName>
</protein>
<name>A0A7G6TYW8_9BRAD</name>